<feature type="chain" id="PRO_5031126818" description="Porin" evidence="1">
    <location>
        <begin position="20"/>
        <end position="395"/>
    </location>
</feature>
<keyword evidence="1" id="KW-0732">Signal</keyword>
<proteinExistence type="predicted"/>
<feature type="signal peptide" evidence="1">
    <location>
        <begin position="1"/>
        <end position="19"/>
    </location>
</feature>
<protein>
    <recommendedName>
        <fullName evidence="3">Porin</fullName>
    </recommendedName>
</protein>
<gene>
    <name evidence="2" type="ORF">ENX16_00980</name>
</gene>
<sequence>MRTKIILTALAICALTGFALEPGETELEHNGWYRYTNQSSALKLTDPTVSRFSLERGYLRFSHQWVPAFFTKMTVDIFSSDKYPEGATVRLKEAYADLSLPFVRDFNFTAGLQKHYFGLIYSWDYTHPEKELADEQGICASADYGLTVNGYLPSGLGELQLGIYNGEGYKYAGKYVNTSPEFLGNIRLTPFAGVALGFSVFTNSADAAHYKNDKKGRITEAGNIFYMNADTANTSRLALAPSLKLAFGPFSILGEYLGYSYTRKFSYYQINHDTSGNIVDSTLVQKQKDYQMTGLDLVPMITLAGRKIEVFGRFSMWNRREQSGDSMPLNKDKSFVRYGAGANYHFVRREKGKPGLIFQFAWTRTQPKNSELKPTDVLLAQVRFEWSTVITKLSL</sequence>
<dbReference type="InterPro" id="IPR023614">
    <property type="entry name" value="Porin_dom_sf"/>
</dbReference>
<organism evidence="2">
    <name type="scientific">candidate division WOR-3 bacterium</name>
    <dbReference type="NCBI Taxonomy" id="2052148"/>
    <lineage>
        <taxon>Bacteria</taxon>
        <taxon>Bacteria division WOR-3</taxon>
    </lineage>
</organism>
<evidence type="ECO:0008006" key="3">
    <source>
        <dbReference type="Google" id="ProtNLM"/>
    </source>
</evidence>
<reference evidence="2" key="1">
    <citation type="journal article" date="2020" name="mSystems">
        <title>Genome- and Community-Level Interaction Insights into Carbon Utilization and Element Cycling Functions of Hydrothermarchaeota in Hydrothermal Sediment.</title>
        <authorList>
            <person name="Zhou Z."/>
            <person name="Liu Y."/>
            <person name="Xu W."/>
            <person name="Pan J."/>
            <person name="Luo Z.H."/>
            <person name="Li M."/>
        </authorList>
    </citation>
    <scope>NUCLEOTIDE SEQUENCE [LARGE SCALE GENOMIC DNA]</scope>
    <source>
        <strain evidence="2">SpSt-914</strain>
    </source>
</reference>
<evidence type="ECO:0000256" key="1">
    <source>
        <dbReference type="SAM" id="SignalP"/>
    </source>
</evidence>
<accession>A0A7V3UZ87</accession>
<evidence type="ECO:0000313" key="2">
    <source>
        <dbReference type="EMBL" id="HGD12648.1"/>
    </source>
</evidence>
<dbReference type="Gene3D" id="2.40.160.10">
    <property type="entry name" value="Porin"/>
    <property type="match status" value="1"/>
</dbReference>
<comment type="caution">
    <text evidence="2">The sequence shown here is derived from an EMBL/GenBank/DDBJ whole genome shotgun (WGS) entry which is preliminary data.</text>
</comment>
<dbReference type="AlphaFoldDB" id="A0A7V3UZ87"/>
<name>A0A7V3UZ87_UNCW3</name>
<dbReference type="EMBL" id="DTMZ01000013">
    <property type="protein sequence ID" value="HGD12648.1"/>
    <property type="molecule type" value="Genomic_DNA"/>
</dbReference>